<comment type="caution">
    <text evidence="2">The sequence shown here is derived from an EMBL/GenBank/DDBJ whole genome shotgun (WGS) entry which is preliminary data.</text>
</comment>
<gene>
    <name evidence="2" type="ORF">AMD00_10650</name>
</gene>
<dbReference type="SUPFAM" id="SSF109854">
    <property type="entry name" value="DinB/YfiT-like putative metalloenzymes"/>
    <property type="match status" value="1"/>
</dbReference>
<evidence type="ECO:0000259" key="1">
    <source>
        <dbReference type="Pfam" id="PF12867"/>
    </source>
</evidence>
<evidence type="ECO:0000313" key="3">
    <source>
        <dbReference type="Proteomes" id="UP000036867"/>
    </source>
</evidence>
<accession>A0A0M0LGB0</accession>
<keyword evidence="3" id="KW-1185">Reference proteome</keyword>
<organism evidence="2 3">
    <name type="scientific">Viridibacillus arvi</name>
    <dbReference type="NCBI Taxonomy" id="263475"/>
    <lineage>
        <taxon>Bacteria</taxon>
        <taxon>Bacillati</taxon>
        <taxon>Bacillota</taxon>
        <taxon>Bacilli</taxon>
        <taxon>Bacillales</taxon>
        <taxon>Caryophanaceae</taxon>
        <taxon>Viridibacillus</taxon>
    </lineage>
</organism>
<dbReference type="EMBL" id="LILB01000005">
    <property type="protein sequence ID" value="KOO50089.1"/>
    <property type="molecule type" value="Genomic_DNA"/>
</dbReference>
<dbReference type="InterPro" id="IPR024775">
    <property type="entry name" value="DinB-like"/>
</dbReference>
<proteinExistence type="predicted"/>
<dbReference type="RefSeq" id="WP_211258641.1">
    <property type="nucleotide sequence ID" value="NZ_LILB01000005.1"/>
</dbReference>
<dbReference type="Gene3D" id="1.20.120.450">
    <property type="entry name" value="dinb family like domain"/>
    <property type="match status" value="1"/>
</dbReference>
<sequence>MSAIDSKKLILNHYEKSIQYIESLKRVSDDCWLTPIEENKWSVCEIVGHLVPWDNFVLENRLPYLLNLKQELESPNVKELNQIAALESRNITKDEGIKKFRLTRIKLVNEITKVPASQFNREMNIGTSILTITEYFKGLIEHDLHHFQQIDEFLNKCNKY</sequence>
<protein>
    <recommendedName>
        <fullName evidence="1">DinB-like domain-containing protein</fullName>
    </recommendedName>
</protein>
<dbReference type="STRING" id="263475.AMD00_10650"/>
<dbReference type="GeneID" id="301136555"/>
<dbReference type="AlphaFoldDB" id="A0A0M0LGB0"/>
<evidence type="ECO:0000313" key="2">
    <source>
        <dbReference type="EMBL" id="KOO50089.1"/>
    </source>
</evidence>
<feature type="domain" description="DinB-like" evidence="1">
    <location>
        <begin position="22"/>
        <end position="150"/>
    </location>
</feature>
<name>A0A0M0LGB0_9BACL</name>
<reference evidence="3" key="1">
    <citation type="submission" date="2015-08" db="EMBL/GenBank/DDBJ databases">
        <title>Fjat-10028 dsm 16317.</title>
        <authorList>
            <person name="Liu B."/>
            <person name="Wang J."/>
            <person name="Zhu Y."/>
            <person name="Liu G."/>
            <person name="Chen Q."/>
            <person name="Chen Z."/>
            <person name="Lan J."/>
            <person name="Che J."/>
            <person name="Ge C."/>
            <person name="Shi H."/>
            <person name="Pan Z."/>
            <person name="Liu X."/>
        </authorList>
    </citation>
    <scope>NUCLEOTIDE SEQUENCE [LARGE SCALE GENOMIC DNA]</scope>
    <source>
        <strain evidence="3">DSM 16317</strain>
    </source>
</reference>
<dbReference type="InterPro" id="IPR034660">
    <property type="entry name" value="DinB/YfiT-like"/>
</dbReference>
<dbReference type="Proteomes" id="UP000036867">
    <property type="component" value="Unassembled WGS sequence"/>
</dbReference>
<dbReference type="Pfam" id="PF12867">
    <property type="entry name" value="DinB_2"/>
    <property type="match status" value="1"/>
</dbReference>